<name>A0A6M4YGD7_AERME</name>
<feature type="domain" description="Wadjet protein JetD C-terminal" evidence="1">
    <location>
        <begin position="168"/>
        <end position="280"/>
    </location>
</feature>
<reference evidence="2 3" key="1">
    <citation type="submission" date="2019-03" db="EMBL/GenBank/DDBJ databases">
        <title>Novel transposon Tn6433 accelerates the dissemination of tet(E) in Aeromonas from aerobic biofilm under oxytetracycline stress.</title>
        <authorList>
            <person name="Shi Y."/>
            <person name="Tian Z."/>
            <person name="Zhang Y."/>
            <person name="Zhang H."/>
            <person name="Yang M."/>
        </authorList>
    </citation>
    <scope>NUCLEOTIDE SEQUENCE [LARGE SCALE GENOMIC DNA]</scope>
    <source>
        <strain evidence="2 3">T0.1-19</strain>
    </source>
</reference>
<dbReference type="EMBL" id="CP038441">
    <property type="protein sequence ID" value="QJT24158.1"/>
    <property type="molecule type" value="Genomic_DNA"/>
</dbReference>
<dbReference type="AlphaFoldDB" id="A0A6M4YGD7"/>
<proteinExistence type="predicted"/>
<evidence type="ECO:0000313" key="2">
    <source>
        <dbReference type="EMBL" id="QJT24158.1"/>
    </source>
</evidence>
<dbReference type="Proteomes" id="UP000501427">
    <property type="component" value="Chromosome"/>
</dbReference>
<dbReference type="InterPro" id="IPR024534">
    <property type="entry name" value="JetD_C"/>
</dbReference>
<protein>
    <recommendedName>
        <fullName evidence="1">Wadjet protein JetD C-terminal domain-containing protein</fullName>
    </recommendedName>
</protein>
<evidence type="ECO:0000259" key="1">
    <source>
        <dbReference type="Pfam" id="PF09983"/>
    </source>
</evidence>
<evidence type="ECO:0000313" key="3">
    <source>
        <dbReference type="Proteomes" id="UP000501427"/>
    </source>
</evidence>
<accession>A0A6M4YGD7</accession>
<organism evidence="2 3">
    <name type="scientific">Aeromonas media</name>
    <dbReference type="NCBI Taxonomy" id="651"/>
    <lineage>
        <taxon>Bacteria</taxon>
        <taxon>Pseudomonadati</taxon>
        <taxon>Pseudomonadota</taxon>
        <taxon>Gammaproteobacteria</taxon>
        <taxon>Aeromonadales</taxon>
        <taxon>Aeromonadaceae</taxon>
        <taxon>Aeromonas</taxon>
    </lineage>
</organism>
<dbReference type="Pfam" id="PF09983">
    <property type="entry name" value="JetD_C"/>
    <property type="match status" value="1"/>
</dbReference>
<dbReference type="RefSeq" id="WP_171277244.1">
    <property type="nucleotide sequence ID" value="NZ_CAWPJG010000001.1"/>
</dbReference>
<gene>
    <name evidence="2" type="ORF">E4184_11930</name>
</gene>
<sequence length="337" mass="37573">MGLFERADIRALSEKLLGLSQGQGMLLTSAAGRELDDMLKRVGGVQPLGLGARRQLTERGRVFLMDKLAEAADDNVWSGDAVLTELGCQLPRRINGATLSGLWLRDCKVRLSQNHMEQVTALGLRVFGDEVIRLRTLTPLTLVDVEGRRHDMTAVMMLLGELALPERALVGLEGMEWQGRQLVTVENKGAFVDYPLQEGELLLYVPGRNTTLAKQLLPLLPESLPWAHFGDLDQRGLDIAIELAGALGRPLALWLPDNLMDYVHHYARDLLRQPKEQKRQRGKIAWRGNIAPVQGGTVLAEALAHLTANKAWLEQEVLVTARRWQLWTLGVEREIAQ</sequence>